<feature type="domain" description="DUF3719" evidence="3">
    <location>
        <begin position="126"/>
        <end position="166"/>
    </location>
</feature>
<dbReference type="Pfam" id="PF12516">
    <property type="entry name" value="DUF3719"/>
    <property type="match status" value="1"/>
</dbReference>
<proteinExistence type="inferred from homology"/>
<dbReference type="InterPro" id="IPR022194">
    <property type="entry name" value="DUF3719"/>
</dbReference>
<protein>
    <submittedName>
        <fullName evidence="4">Protein FAM149A</fullName>
    </submittedName>
</protein>
<gene>
    <name evidence="4" type="ORF">D623_10001414</name>
</gene>
<sequence>MANEDTIFKKAQKDALAGLAQRGLSEGSGKHNFPVKIKDPLPTHFTRNVQKAIDKYTCESVSSFSSSGSPTPTEAHSSWSGSATQSSTSTTGLSTERSSICSWRDEEFDKASAQKVQQLFWEIEEMLFEGKVSPQTQNLMAECSEWVRRSIHLRLCISGSQIIPAALAAPALPGPDCTEVADIAACSSLQEEVYDVDGKIEEYFAFDRKEEQAGRKKQKEKLKVAEAKSPQGLISRINTDVMSVPPSRSSETQSISLAFHRNTPQVMFSP</sequence>
<accession>S7PVY3</accession>
<feature type="region of interest" description="Disordered" evidence="2">
    <location>
        <begin position="64"/>
        <end position="96"/>
    </location>
</feature>
<comment type="similarity">
    <text evidence="1">Belongs to the FAM149 family.</text>
</comment>
<dbReference type="Proteomes" id="UP000052978">
    <property type="component" value="Unassembled WGS sequence"/>
</dbReference>
<dbReference type="EMBL" id="KE164109">
    <property type="protein sequence ID" value="EPQ15128.1"/>
    <property type="molecule type" value="Genomic_DNA"/>
</dbReference>
<feature type="compositionally biased region" description="Low complexity" evidence="2">
    <location>
        <begin position="77"/>
        <end position="96"/>
    </location>
</feature>
<evidence type="ECO:0000259" key="3">
    <source>
        <dbReference type="Pfam" id="PF12516"/>
    </source>
</evidence>
<evidence type="ECO:0000256" key="1">
    <source>
        <dbReference type="ARBA" id="ARBA00008309"/>
    </source>
</evidence>
<evidence type="ECO:0000256" key="2">
    <source>
        <dbReference type="SAM" id="MobiDB-lite"/>
    </source>
</evidence>
<dbReference type="InterPro" id="IPR039630">
    <property type="entry name" value="FAM149"/>
</dbReference>
<evidence type="ECO:0000313" key="5">
    <source>
        <dbReference type="Proteomes" id="UP000052978"/>
    </source>
</evidence>
<organism evidence="4 5">
    <name type="scientific">Myotis brandtii</name>
    <name type="common">Brandt's bat</name>
    <dbReference type="NCBI Taxonomy" id="109478"/>
    <lineage>
        <taxon>Eukaryota</taxon>
        <taxon>Metazoa</taxon>
        <taxon>Chordata</taxon>
        <taxon>Craniata</taxon>
        <taxon>Vertebrata</taxon>
        <taxon>Euteleostomi</taxon>
        <taxon>Mammalia</taxon>
        <taxon>Eutheria</taxon>
        <taxon>Laurasiatheria</taxon>
        <taxon>Chiroptera</taxon>
        <taxon>Yangochiroptera</taxon>
        <taxon>Vespertilionidae</taxon>
        <taxon>Myotis</taxon>
    </lineage>
</organism>
<name>S7PVY3_MYOBR</name>
<dbReference type="AlphaFoldDB" id="S7PVY3"/>
<dbReference type="eggNOG" id="ENOG502QQUG">
    <property type="taxonomic scope" value="Eukaryota"/>
</dbReference>
<dbReference type="PANTHER" id="PTHR31997">
    <property type="entry name" value="AGAP003710-PA"/>
    <property type="match status" value="1"/>
</dbReference>
<dbReference type="PANTHER" id="PTHR31997:SF2">
    <property type="entry name" value="PROTEIN FAM149A"/>
    <property type="match status" value="1"/>
</dbReference>
<evidence type="ECO:0000313" key="4">
    <source>
        <dbReference type="EMBL" id="EPQ15128.1"/>
    </source>
</evidence>
<keyword evidence="5" id="KW-1185">Reference proteome</keyword>
<reference evidence="4 5" key="1">
    <citation type="journal article" date="2013" name="Nat. Commun.">
        <title>Genome analysis reveals insights into physiology and longevity of the Brandt's bat Myotis brandtii.</title>
        <authorList>
            <person name="Seim I."/>
            <person name="Fang X."/>
            <person name="Xiong Z."/>
            <person name="Lobanov A.V."/>
            <person name="Huang Z."/>
            <person name="Ma S."/>
            <person name="Feng Y."/>
            <person name="Turanov A.A."/>
            <person name="Zhu Y."/>
            <person name="Lenz T.L."/>
            <person name="Gerashchenko M.V."/>
            <person name="Fan D."/>
            <person name="Hee Yim S."/>
            <person name="Yao X."/>
            <person name="Jordan D."/>
            <person name="Xiong Y."/>
            <person name="Ma Y."/>
            <person name="Lyapunov A.N."/>
            <person name="Chen G."/>
            <person name="Kulakova O.I."/>
            <person name="Sun Y."/>
            <person name="Lee S.G."/>
            <person name="Bronson R.T."/>
            <person name="Moskalev A.A."/>
            <person name="Sunyaev S.R."/>
            <person name="Zhang G."/>
            <person name="Krogh A."/>
            <person name="Wang J."/>
            <person name="Gladyshev V.N."/>
        </authorList>
    </citation>
    <scope>NUCLEOTIDE SEQUENCE [LARGE SCALE GENOMIC DNA]</scope>
</reference>